<evidence type="ECO:0000313" key="4">
    <source>
        <dbReference type="Proteomes" id="UP000195607"/>
    </source>
</evidence>
<dbReference type="Proteomes" id="UP000195607">
    <property type="component" value="Chromosome I"/>
</dbReference>
<dbReference type="PANTHER" id="PTHR31793">
    <property type="entry name" value="4-HYDROXYBENZOYL-COA THIOESTERASE FAMILY MEMBER"/>
    <property type="match status" value="1"/>
</dbReference>
<dbReference type="InterPro" id="IPR029069">
    <property type="entry name" value="HotDog_dom_sf"/>
</dbReference>
<organism evidence="3 4">
    <name type="scientific">Cuniculiplasma divulgatum</name>
    <dbReference type="NCBI Taxonomy" id="1673428"/>
    <lineage>
        <taxon>Archaea</taxon>
        <taxon>Methanobacteriati</taxon>
        <taxon>Thermoplasmatota</taxon>
        <taxon>Thermoplasmata</taxon>
        <taxon>Thermoplasmatales</taxon>
        <taxon>Cuniculiplasmataceae</taxon>
        <taxon>Cuniculiplasma</taxon>
    </lineage>
</organism>
<dbReference type="GO" id="GO:0047617">
    <property type="term" value="F:fatty acyl-CoA hydrolase activity"/>
    <property type="evidence" value="ECO:0007669"/>
    <property type="project" value="TreeGrafter"/>
</dbReference>
<name>A0A1N5VH60_9ARCH</name>
<gene>
    <name evidence="3" type="ORF">CSP5_1368</name>
</gene>
<evidence type="ECO:0000256" key="1">
    <source>
        <dbReference type="ARBA" id="ARBA00005953"/>
    </source>
</evidence>
<dbReference type="AlphaFoldDB" id="A0A1N5VH60"/>
<dbReference type="PIRSF" id="PIRSF003230">
    <property type="entry name" value="YbgC"/>
    <property type="match status" value="1"/>
</dbReference>
<accession>A0A1N5VH60</accession>
<dbReference type="Pfam" id="PF13279">
    <property type="entry name" value="4HBT_2"/>
    <property type="match status" value="1"/>
</dbReference>
<dbReference type="NCBIfam" id="TIGR00051">
    <property type="entry name" value="YbgC/FadM family acyl-CoA thioesterase"/>
    <property type="match status" value="1"/>
</dbReference>
<proteinExistence type="inferred from homology"/>
<dbReference type="GeneID" id="41588613"/>
<dbReference type="PANTHER" id="PTHR31793:SF27">
    <property type="entry name" value="NOVEL THIOESTERASE SUPERFAMILY DOMAIN AND SAPOSIN A-TYPE DOMAIN CONTAINING PROTEIN (0610012H03RIK)"/>
    <property type="match status" value="1"/>
</dbReference>
<sequence>MENIQSTKIQMRYGDLDALGHVNNAVFLTYYELGRTNFFREYLGGFISRDVSFVVNHAEIDFKAPIHFEDEPVVLTWISGLGRTSCVFSHKIISEDYKKIFSEGKTVVVWVDSSLRKKEIQTELREKLEKLMINYV</sequence>
<dbReference type="InterPro" id="IPR050563">
    <property type="entry name" value="4-hydroxybenzoyl-CoA_TE"/>
</dbReference>
<evidence type="ECO:0000256" key="2">
    <source>
        <dbReference type="ARBA" id="ARBA00022801"/>
    </source>
</evidence>
<reference evidence="3 4" key="1">
    <citation type="submission" date="2016-04" db="EMBL/GenBank/DDBJ databases">
        <authorList>
            <person name="Evans L.H."/>
            <person name="Alamgir A."/>
            <person name="Owens N."/>
            <person name="Weber N.D."/>
            <person name="Virtaneva K."/>
            <person name="Barbian K."/>
            <person name="Babar A."/>
            <person name="Rosenke K."/>
        </authorList>
    </citation>
    <scope>NUCLEOTIDE SEQUENCE [LARGE SCALE GENOMIC DNA]</scope>
    <source>
        <strain evidence="4">S5(T) (JCM 30642 \VKM B-2941)</strain>
    </source>
</reference>
<keyword evidence="2" id="KW-0378">Hydrolase</keyword>
<dbReference type="RefSeq" id="WP_148689945.1">
    <property type="nucleotide sequence ID" value="NZ_LT671858.1"/>
</dbReference>
<dbReference type="SUPFAM" id="SSF54637">
    <property type="entry name" value="Thioesterase/thiol ester dehydrase-isomerase"/>
    <property type="match status" value="1"/>
</dbReference>
<protein>
    <submittedName>
        <fullName evidence="3">Thioesterase superfamily enzyme</fullName>
    </submittedName>
</protein>
<dbReference type="CDD" id="cd00586">
    <property type="entry name" value="4HBT"/>
    <property type="match status" value="1"/>
</dbReference>
<dbReference type="EMBL" id="LT671858">
    <property type="protein sequence ID" value="SIM71969.1"/>
    <property type="molecule type" value="Genomic_DNA"/>
</dbReference>
<dbReference type="Gene3D" id="3.10.129.10">
    <property type="entry name" value="Hotdog Thioesterase"/>
    <property type="match status" value="1"/>
</dbReference>
<dbReference type="InterPro" id="IPR006684">
    <property type="entry name" value="YbgC/YbaW"/>
</dbReference>
<comment type="similarity">
    <text evidence="1">Belongs to the 4-hydroxybenzoyl-CoA thioesterase family.</text>
</comment>
<evidence type="ECO:0000313" key="3">
    <source>
        <dbReference type="EMBL" id="SIM71969.1"/>
    </source>
</evidence>